<dbReference type="InterPro" id="IPR012337">
    <property type="entry name" value="RNaseH-like_sf"/>
</dbReference>
<evidence type="ECO:0000313" key="3">
    <source>
        <dbReference type="Proteomes" id="UP001151760"/>
    </source>
</evidence>
<organism evidence="2 3">
    <name type="scientific">Tanacetum coccineum</name>
    <dbReference type="NCBI Taxonomy" id="301880"/>
    <lineage>
        <taxon>Eukaryota</taxon>
        <taxon>Viridiplantae</taxon>
        <taxon>Streptophyta</taxon>
        <taxon>Embryophyta</taxon>
        <taxon>Tracheophyta</taxon>
        <taxon>Spermatophyta</taxon>
        <taxon>Magnoliopsida</taxon>
        <taxon>eudicotyledons</taxon>
        <taxon>Gunneridae</taxon>
        <taxon>Pentapetalae</taxon>
        <taxon>asterids</taxon>
        <taxon>campanulids</taxon>
        <taxon>Asterales</taxon>
        <taxon>Asteraceae</taxon>
        <taxon>Asteroideae</taxon>
        <taxon>Anthemideae</taxon>
        <taxon>Anthemidinae</taxon>
        <taxon>Tanacetum</taxon>
    </lineage>
</organism>
<accession>A0ABQ5GIT6</accession>
<dbReference type="SUPFAM" id="SSF53098">
    <property type="entry name" value="Ribonuclease H-like"/>
    <property type="match status" value="1"/>
</dbReference>
<sequence length="180" mass="20175">MPDVSGILLETQERACGVKEWIYPACVVCVNVKEGGKEDQTKEDADTLREIVEQVRALKPFDNALDYAYPEKLYEDVGITHQTLVVRTPQQNGIVERRNRTLVEDARTMLIFLKAPLFLWAEAVATAYLKYLYVFGALCYPTNDSEDPGKLKPKADISIFIGLAISCKESIPESTTKGLE</sequence>
<reference evidence="2" key="2">
    <citation type="submission" date="2022-01" db="EMBL/GenBank/DDBJ databases">
        <authorList>
            <person name="Yamashiro T."/>
            <person name="Shiraishi A."/>
            <person name="Satake H."/>
            <person name="Nakayama K."/>
        </authorList>
    </citation>
    <scope>NUCLEOTIDE SEQUENCE</scope>
</reference>
<dbReference type="Proteomes" id="UP001151760">
    <property type="component" value="Unassembled WGS sequence"/>
</dbReference>
<protein>
    <submittedName>
        <fullName evidence="2">Retrovirus-related pol polyprotein from transposon TNT 1-94</fullName>
    </submittedName>
</protein>
<comment type="caution">
    <text evidence="2">The sequence shown here is derived from an EMBL/GenBank/DDBJ whole genome shotgun (WGS) entry which is preliminary data.</text>
</comment>
<feature type="domain" description="Integrase catalytic" evidence="1">
    <location>
        <begin position="62"/>
        <end position="156"/>
    </location>
</feature>
<proteinExistence type="predicted"/>
<dbReference type="InterPro" id="IPR039537">
    <property type="entry name" value="Retrotran_Ty1/copia-like"/>
</dbReference>
<dbReference type="EMBL" id="BQNB010018476">
    <property type="protein sequence ID" value="GJT74847.1"/>
    <property type="molecule type" value="Genomic_DNA"/>
</dbReference>
<name>A0ABQ5GIT6_9ASTR</name>
<dbReference type="InterPro" id="IPR036397">
    <property type="entry name" value="RNaseH_sf"/>
</dbReference>
<dbReference type="PANTHER" id="PTHR42648:SF18">
    <property type="entry name" value="RETROTRANSPOSON, UNCLASSIFIED-LIKE PROTEIN"/>
    <property type="match status" value="1"/>
</dbReference>
<reference evidence="2" key="1">
    <citation type="journal article" date="2022" name="Int. J. Mol. Sci.">
        <title>Draft Genome of Tanacetum Coccineum: Genomic Comparison of Closely Related Tanacetum-Family Plants.</title>
        <authorList>
            <person name="Yamashiro T."/>
            <person name="Shiraishi A."/>
            <person name="Nakayama K."/>
            <person name="Satake H."/>
        </authorList>
    </citation>
    <scope>NUCLEOTIDE SEQUENCE</scope>
</reference>
<evidence type="ECO:0000313" key="2">
    <source>
        <dbReference type="EMBL" id="GJT74847.1"/>
    </source>
</evidence>
<gene>
    <name evidence="2" type="ORF">Tco_1041572</name>
</gene>
<dbReference type="PROSITE" id="PS50994">
    <property type="entry name" value="INTEGRASE"/>
    <property type="match status" value="1"/>
</dbReference>
<keyword evidence="3" id="KW-1185">Reference proteome</keyword>
<dbReference type="PANTHER" id="PTHR42648">
    <property type="entry name" value="TRANSPOSASE, PUTATIVE-RELATED"/>
    <property type="match status" value="1"/>
</dbReference>
<dbReference type="Gene3D" id="3.30.420.10">
    <property type="entry name" value="Ribonuclease H-like superfamily/Ribonuclease H"/>
    <property type="match status" value="1"/>
</dbReference>
<evidence type="ECO:0000259" key="1">
    <source>
        <dbReference type="PROSITE" id="PS50994"/>
    </source>
</evidence>
<dbReference type="InterPro" id="IPR001584">
    <property type="entry name" value="Integrase_cat-core"/>
</dbReference>